<feature type="region of interest" description="Disordered" evidence="1">
    <location>
        <begin position="36"/>
        <end position="89"/>
    </location>
</feature>
<feature type="compositionally biased region" description="Basic and acidic residues" evidence="1">
    <location>
        <begin position="80"/>
        <end position="89"/>
    </location>
</feature>
<dbReference type="AlphaFoldDB" id="A0A218XES7"/>
<reference evidence="3" key="1">
    <citation type="journal article" date="2017" name="Plant J.">
        <title>The pomegranate (Punica granatum L.) genome and the genomics of punicalagin biosynthesis.</title>
        <authorList>
            <person name="Qin G."/>
            <person name="Xu C."/>
            <person name="Ming R."/>
            <person name="Tang H."/>
            <person name="Guyot R."/>
            <person name="Kramer E.M."/>
            <person name="Hu Y."/>
            <person name="Yi X."/>
            <person name="Qi Y."/>
            <person name="Xu X."/>
            <person name="Gao Z."/>
            <person name="Pan H."/>
            <person name="Jian J."/>
            <person name="Tian Y."/>
            <person name="Yue Z."/>
            <person name="Xu Y."/>
        </authorList>
    </citation>
    <scope>NUCLEOTIDE SEQUENCE [LARGE SCALE GENOMIC DNA]</scope>
    <source>
        <strain evidence="3">cv. Dabenzi</strain>
    </source>
</reference>
<sequence length="89" mass="10389">MLKLLLELLHLPPQLIHLDITKVTLRGSHVDVRYSTSTVHHGKNRGSDTNLIAVRREERTKPPKQRVNDPKNLRNPPKLFEVREEQLKK</sequence>
<evidence type="ECO:0000313" key="3">
    <source>
        <dbReference type="Proteomes" id="UP000197138"/>
    </source>
</evidence>
<feature type="compositionally biased region" description="Basic and acidic residues" evidence="1">
    <location>
        <begin position="54"/>
        <end position="72"/>
    </location>
</feature>
<evidence type="ECO:0000256" key="1">
    <source>
        <dbReference type="SAM" id="MobiDB-lite"/>
    </source>
</evidence>
<dbReference type="Proteomes" id="UP000197138">
    <property type="component" value="Unassembled WGS sequence"/>
</dbReference>
<accession>A0A218XES7</accession>
<dbReference type="EMBL" id="MTKT01001935">
    <property type="protein sequence ID" value="OWM83189.1"/>
    <property type="molecule type" value="Genomic_DNA"/>
</dbReference>
<evidence type="ECO:0000313" key="2">
    <source>
        <dbReference type="EMBL" id="OWM83189.1"/>
    </source>
</evidence>
<gene>
    <name evidence="2" type="ORF">CDL15_Pgr011871</name>
</gene>
<name>A0A218XES7_PUNGR</name>
<protein>
    <submittedName>
        <fullName evidence="2">Uncharacterized protein</fullName>
    </submittedName>
</protein>
<proteinExistence type="predicted"/>
<organism evidence="2 3">
    <name type="scientific">Punica granatum</name>
    <name type="common">Pomegranate</name>
    <dbReference type="NCBI Taxonomy" id="22663"/>
    <lineage>
        <taxon>Eukaryota</taxon>
        <taxon>Viridiplantae</taxon>
        <taxon>Streptophyta</taxon>
        <taxon>Embryophyta</taxon>
        <taxon>Tracheophyta</taxon>
        <taxon>Spermatophyta</taxon>
        <taxon>Magnoliopsida</taxon>
        <taxon>eudicotyledons</taxon>
        <taxon>Gunneridae</taxon>
        <taxon>Pentapetalae</taxon>
        <taxon>rosids</taxon>
        <taxon>malvids</taxon>
        <taxon>Myrtales</taxon>
        <taxon>Lythraceae</taxon>
        <taxon>Punica</taxon>
    </lineage>
</organism>
<comment type="caution">
    <text evidence="2">The sequence shown here is derived from an EMBL/GenBank/DDBJ whole genome shotgun (WGS) entry which is preliminary data.</text>
</comment>